<feature type="region of interest" description="Disordered" evidence="1">
    <location>
        <begin position="18"/>
        <end position="47"/>
    </location>
</feature>
<dbReference type="PANTHER" id="PTHR33627">
    <property type="entry name" value="TRANSPOSASE"/>
    <property type="match status" value="1"/>
</dbReference>
<evidence type="ECO:0000313" key="2">
    <source>
        <dbReference type="EMBL" id="MFC1411365.1"/>
    </source>
</evidence>
<dbReference type="RefSeq" id="WP_380510821.1">
    <property type="nucleotide sequence ID" value="NZ_JBHEZX010000007.1"/>
</dbReference>
<name>A0ABV6VCB5_9ACTN</name>
<sequence>MSKDKLGTLTARLGLVDEWADTSTPTAHPGSARPVTPPYSGTGRPPLSKYPNLARSVKALAIEVGKAAARPVSRREGSRPGKGRRGLKRMYSRFVALRIRPAEDGPVQFWLSDLPAGTALTTLVRMAKLRRCIEHDDREMKQALGLVNFEGRTFISPSAVAFRNRPGFRNPSSCLTWCLQGRNLRGTRESALTTLATSDRGLACQSNIPPRHTL</sequence>
<dbReference type="InterPro" id="IPR039365">
    <property type="entry name" value="IS701-like"/>
</dbReference>
<keyword evidence="3" id="KW-1185">Reference proteome</keyword>
<reference evidence="2 3" key="1">
    <citation type="submission" date="2024-09" db="EMBL/GenBank/DDBJ databases">
        <authorList>
            <person name="Lee S.D."/>
        </authorList>
    </citation>
    <scope>NUCLEOTIDE SEQUENCE [LARGE SCALE GENOMIC DNA]</scope>
    <source>
        <strain evidence="2 3">N1-1</strain>
    </source>
</reference>
<organism evidence="2 3">
    <name type="scientific">Streptacidiphilus alkalitolerans</name>
    <dbReference type="NCBI Taxonomy" id="3342712"/>
    <lineage>
        <taxon>Bacteria</taxon>
        <taxon>Bacillati</taxon>
        <taxon>Actinomycetota</taxon>
        <taxon>Actinomycetes</taxon>
        <taxon>Kitasatosporales</taxon>
        <taxon>Streptomycetaceae</taxon>
        <taxon>Streptacidiphilus</taxon>
    </lineage>
</organism>
<dbReference type="Proteomes" id="UP001592582">
    <property type="component" value="Unassembled WGS sequence"/>
</dbReference>
<gene>
    <name evidence="2" type="ORF">ACEZDG_19040</name>
</gene>
<comment type="caution">
    <text evidence="2">The sequence shown here is derived from an EMBL/GenBank/DDBJ whole genome shotgun (WGS) entry which is preliminary data.</text>
</comment>
<dbReference type="EMBL" id="JBHEZX010000007">
    <property type="protein sequence ID" value="MFC1411365.1"/>
    <property type="molecule type" value="Genomic_DNA"/>
</dbReference>
<evidence type="ECO:0000256" key="1">
    <source>
        <dbReference type="SAM" id="MobiDB-lite"/>
    </source>
</evidence>
<evidence type="ECO:0000313" key="3">
    <source>
        <dbReference type="Proteomes" id="UP001592582"/>
    </source>
</evidence>
<accession>A0ABV6VCB5</accession>
<proteinExistence type="predicted"/>
<evidence type="ECO:0008006" key="4">
    <source>
        <dbReference type="Google" id="ProtNLM"/>
    </source>
</evidence>
<protein>
    <recommendedName>
        <fullName evidence="4">Transposase</fullName>
    </recommendedName>
</protein>
<dbReference type="PANTHER" id="PTHR33627:SF1">
    <property type="entry name" value="TRANSPOSASE"/>
    <property type="match status" value="1"/>
</dbReference>